<dbReference type="PANTHER" id="PTHR43308">
    <property type="entry name" value="OUTER MEMBRANE PROTEIN ALPHA-RELATED"/>
    <property type="match status" value="1"/>
</dbReference>
<dbReference type="PROSITE" id="PS51272">
    <property type="entry name" value="SLH"/>
    <property type="match status" value="3"/>
</dbReference>
<dbReference type="InterPro" id="IPR013320">
    <property type="entry name" value="ConA-like_dom_sf"/>
</dbReference>
<dbReference type="InterPro" id="IPR001119">
    <property type="entry name" value="SLH_dom"/>
</dbReference>
<dbReference type="InterPro" id="IPR054604">
    <property type="entry name" value="SbsC_Big-like"/>
</dbReference>
<dbReference type="InterPro" id="IPR051465">
    <property type="entry name" value="Cell_Envelope_Struct_Comp"/>
</dbReference>
<evidence type="ECO:0000259" key="2">
    <source>
        <dbReference type="PROSITE" id="PS51272"/>
    </source>
</evidence>
<dbReference type="InterPro" id="IPR003343">
    <property type="entry name" value="Big_2"/>
</dbReference>
<reference evidence="3 4" key="1">
    <citation type="submission" date="2019-10" db="EMBL/GenBank/DDBJ databases">
        <title>Description of Paenibacillus humi sp. nov.</title>
        <authorList>
            <person name="Carlier A."/>
            <person name="Qi S."/>
        </authorList>
    </citation>
    <scope>NUCLEOTIDE SEQUENCE [LARGE SCALE GENOMIC DNA]</scope>
    <source>
        <strain evidence="3 4">LMG 31461</strain>
    </source>
</reference>
<dbReference type="RefSeq" id="WP_171638587.1">
    <property type="nucleotide sequence ID" value="NZ_WHNY01000095.1"/>
</dbReference>
<evidence type="ECO:0000256" key="1">
    <source>
        <dbReference type="SAM" id="MobiDB-lite"/>
    </source>
</evidence>
<dbReference type="PANTHER" id="PTHR43308:SF5">
    <property type="entry name" value="S-LAYER PROTEIN _ PEPTIDOGLYCAN ENDO-BETA-N-ACETYLGLUCOSAMINIDASE"/>
    <property type="match status" value="1"/>
</dbReference>
<dbReference type="EMBL" id="WHNY01000095">
    <property type="protein sequence ID" value="NOU69826.1"/>
    <property type="molecule type" value="Genomic_DNA"/>
</dbReference>
<name>A0ABX1XPC1_9BACL</name>
<dbReference type="SUPFAM" id="SSF49899">
    <property type="entry name" value="Concanavalin A-like lectins/glucanases"/>
    <property type="match status" value="3"/>
</dbReference>
<dbReference type="Pfam" id="PF00395">
    <property type="entry name" value="SLH"/>
    <property type="match status" value="3"/>
</dbReference>
<evidence type="ECO:0000313" key="4">
    <source>
        <dbReference type="Proteomes" id="UP000653578"/>
    </source>
</evidence>
<dbReference type="Gene3D" id="2.60.120.200">
    <property type="match status" value="3"/>
</dbReference>
<organism evidence="3 4">
    <name type="scientific">Paenibacillus plantarum</name>
    <dbReference type="NCBI Taxonomy" id="2654975"/>
    <lineage>
        <taxon>Bacteria</taxon>
        <taxon>Bacillati</taxon>
        <taxon>Bacillota</taxon>
        <taxon>Bacilli</taxon>
        <taxon>Bacillales</taxon>
        <taxon>Paenibacillaceae</taxon>
        <taxon>Paenibacillus</taxon>
    </lineage>
</organism>
<dbReference type="Pfam" id="PF22359">
    <property type="entry name" value="Big-like"/>
    <property type="match status" value="1"/>
</dbReference>
<dbReference type="Pfam" id="PF13385">
    <property type="entry name" value="Laminin_G_3"/>
    <property type="match status" value="3"/>
</dbReference>
<sequence length="1570" mass="168781">MWHDSNQTLGRLKKGIALLSTMTMLLASIGGMTQPVAAAADYELQLNLNFDNSTIADSSGKNLAGVLTGTPSYVDGVAGKAMYFKGNSFIDMGKPAELQFGTSTNFSIAFWIDNKDTSNTNIVSNKNWSSGANTGFAITPWWNTVNTDKVNFTAAGKTRLDLYAAPTFANKGWTFMAYTYDRNGMLTVYQNNVKIGELNISSHKNASIDSLNFVIGADGNKNLTFSLKDAKLDEFRVYKGLIDQAEMDELYMDGVPKLTISKVETAISDARASDLVYPESAYDKLGQDLAAFKNGIDAASTSEKVAMVAALERSLAAFQATGLSNVVYLDFDDETATDRSGKGNNGVLNGAPTFTEGVLGKAMYFKGNSYIDMGKPAALQFGANMNFSIAYWIDNKDSTNTAVVSNKNWSTGANTGFTISTWWEQANKDKVNFTAAGKTRIDTWATTVAGKGWTFMVYTYDRNGMLTVYQNNVKVSEVDISGVKGASIDSLNFVIGTDGAKNVSFNLKDAKLDEFRVYRGIINQNERESLQRDVFAKQLAEKVEKAIADANASGIIFPQTAYDQIGQALARYKTNLDTTSAESTKTLMDELTASLQTFEDSPGVTSGPDLLHMDFTQSVGGDSSPGQHVGSAVGAPVMYDHPLFAKPVLALDGIDSYVRIPNETKLSPKQMSMAASFSLDTLSRAQTILGKTHESDYAMAFNPISKKLEAMFYVKEDAGTEGYVTVDSGKPLEANKIYYALATYDGATAKLYINGEETMSRSRVGEIGGATKVDLAIGASANSVGSQDYMQGKIGLVQLYSQAVNAFKAKFLYKQYVRDYASTVTSIRLDIPTNWVVGQSGQAVVQLIDNSDSEVKAKQQGIVYQSQHPEVATVNAQGIIVPKAPGKSLITVQLGTFSASVEITVRAKVVQYLLIDGPQTMQPGDVANLQAKFINNDGSMDSVTLATYSSDNPNVIQVDASGKVRAVAPGTALIHVEANGLTADLMIVVAFTPPVGEPGKSHIISLQFAGPHTLKVGDTASTVIQAVYDDHSLFPVNQYVSYRSDNPSVVQIDAVTGELTALTSGVARLYATYQGFAANYAIAVVPNQGPLLQGINLTAPASMKVGEQVSLQAQAIYDHADPIQIASMAEWTVDDSSILSIDSQGKLIGLKQGTTVVTVVYQDKAAQSSIRVLYVDNGSGGGGGGGDSSTNEGNSSGSSNPADQKPGSTLVTDEQLQGQTGNIRVDIASDITQVLFPAVASKLSGSQVVTIGHDDLSLHVSGKLLQAVAKEMALKTAGEGELAVSFPAMSEQDQQKWENTLKQDAGAMSLISRIYDFSAELQMANGQKIATELPQGSVQIEFVVPQGADKELLGVYQLFQDGSTKYVRGHLTDRGIESNLDNNGKYAVLSYKKTYSDVPVEHWAFRTIQVMSANHTVKGVSDQYFQPERSITRAEFVALLVNSLELTPSKAEKFTDVPSSAWYAAYIDSAAGAGLIDGKGDSLFKPEAEISREEMAVLLVRAYERKYGKVELKQASIFLDMDQTSTWARDSVQMAAQLGLLNGRGNGAFVPEESSKRAEAVQVMMKLQAK</sequence>
<feature type="compositionally biased region" description="Low complexity" evidence="1">
    <location>
        <begin position="1188"/>
        <end position="1200"/>
    </location>
</feature>
<dbReference type="SMART" id="SM00635">
    <property type="entry name" value="BID_2"/>
    <property type="match status" value="3"/>
</dbReference>
<dbReference type="InterPro" id="IPR008964">
    <property type="entry name" value="Invasin/intimin_cell_adhesion"/>
</dbReference>
<dbReference type="Proteomes" id="UP000653578">
    <property type="component" value="Unassembled WGS sequence"/>
</dbReference>
<feature type="region of interest" description="Disordered" evidence="1">
    <location>
        <begin position="1180"/>
        <end position="1211"/>
    </location>
</feature>
<accession>A0ABX1XPC1</accession>
<evidence type="ECO:0000313" key="3">
    <source>
        <dbReference type="EMBL" id="NOU69826.1"/>
    </source>
</evidence>
<dbReference type="Gene3D" id="2.60.40.1080">
    <property type="match status" value="4"/>
</dbReference>
<gene>
    <name evidence="3" type="ORF">GC096_38075</name>
</gene>
<protein>
    <recommendedName>
        <fullName evidence="2">SLH domain-containing protein</fullName>
    </recommendedName>
</protein>
<proteinExistence type="predicted"/>
<feature type="domain" description="SLH" evidence="2">
    <location>
        <begin position="1450"/>
        <end position="1513"/>
    </location>
</feature>
<keyword evidence="4" id="KW-1185">Reference proteome</keyword>
<feature type="domain" description="SLH" evidence="2">
    <location>
        <begin position="1391"/>
        <end position="1449"/>
    </location>
</feature>
<dbReference type="SUPFAM" id="SSF49373">
    <property type="entry name" value="Invasin/intimin cell-adhesion fragments"/>
    <property type="match status" value="3"/>
</dbReference>
<feature type="domain" description="SLH" evidence="2">
    <location>
        <begin position="1515"/>
        <end position="1570"/>
    </location>
</feature>
<comment type="caution">
    <text evidence="3">The sequence shown here is derived from an EMBL/GenBank/DDBJ whole genome shotgun (WGS) entry which is preliminary data.</text>
</comment>